<feature type="region of interest" description="Disordered" evidence="1">
    <location>
        <begin position="50"/>
        <end position="75"/>
    </location>
</feature>
<keyword evidence="3" id="KW-1185">Reference proteome</keyword>
<gene>
    <name evidence="2" type="ORF">CLODIP_2_CD15600</name>
</gene>
<evidence type="ECO:0000313" key="2">
    <source>
        <dbReference type="EMBL" id="CAB3388001.1"/>
    </source>
</evidence>
<organism evidence="2 3">
    <name type="scientific">Cloeon dipterum</name>
    <dbReference type="NCBI Taxonomy" id="197152"/>
    <lineage>
        <taxon>Eukaryota</taxon>
        <taxon>Metazoa</taxon>
        <taxon>Ecdysozoa</taxon>
        <taxon>Arthropoda</taxon>
        <taxon>Hexapoda</taxon>
        <taxon>Insecta</taxon>
        <taxon>Pterygota</taxon>
        <taxon>Palaeoptera</taxon>
        <taxon>Ephemeroptera</taxon>
        <taxon>Pisciforma</taxon>
        <taxon>Baetidae</taxon>
        <taxon>Cloeon</taxon>
    </lineage>
</organism>
<dbReference type="AlphaFoldDB" id="A0A8S1E357"/>
<name>A0A8S1E357_9INSE</name>
<sequence>MMCLSRRRKMFMSPGEAGCQTTYSSTGISSATSTHSSYLSPGPVYVPTTRPGFGGSSVNSVSSHHHHHYPQNHHHASFLPQHNAESSQQVASALQQIHIDKIGELIGEI</sequence>
<accession>A0A8S1E357</accession>
<evidence type="ECO:0000313" key="3">
    <source>
        <dbReference type="Proteomes" id="UP000494165"/>
    </source>
</evidence>
<reference evidence="2 3" key="1">
    <citation type="submission" date="2020-04" db="EMBL/GenBank/DDBJ databases">
        <authorList>
            <person name="Alioto T."/>
            <person name="Alioto T."/>
            <person name="Gomez Garrido J."/>
        </authorList>
    </citation>
    <scope>NUCLEOTIDE SEQUENCE [LARGE SCALE GENOMIC DNA]</scope>
</reference>
<feature type="compositionally biased region" description="Basic residues" evidence="1">
    <location>
        <begin position="63"/>
        <end position="75"/>
    </location>
</feature>
<dbReference type="Proteomes" id="UP000494165">
    <property type="component" value="Unassembled WGS sequence"/>
</dbReference>
<comment type="caution">
    <text evidence="2">The sequence shown here is derived from an EMBL/GenBank/DDBJ whole genome shotgun (WGS) entry which is preliminary data.</text>
</comment>
<evidence type="ECO:0000256" key="1">
    <source>
        <dbReference type="SAM" id="MobiDB-lite"/>
    </source>
</evidence>
<dbReference type="EMBL" id="CADEPI010000669">
    <property type="protein sequence ID" value="CAB3388001.1"/>
    <property type="molecule type" value="Genomic_DNA"/>
</dbReference>
<protein>
    <submittedName>
        <fullName evidence="2">Uncharacterized protein</fullName>
    </submittedName>
</protein>
<proteinExistence type="predicted"/>